<gene>
    <name evidence="3" type="ORF">CK203_044805</name>
</gene>
<dbReference type="EMBL" id="QGNW01000268">
    <property type="protein sequence ID" value="RVW80210.1"/>
    <property type="molecule type" value="Genomic_DNA"/>
</dbReference>
<sequence>MVIHDQDLDVVQWGLSLFGGDPDSGYCCNLAEHDTNIYGQYFRDHYETECSVENDERIAHVLQEEFSQLAITEASESSRAGEEHMQAPIFPQDWLPLPAGNYRSAHEDDREEVDHIVPSGSCSSPEERSCDGEEYSYSLEITDESALDGEVGKRLNQIIPAAHVPRINGEIPSVDEATSDHQRLLDRYYVYLFSQYCIGAVAEPGKKLGGRKGIGWLCHCIGAIFIILNELQHFGLVEFKVEGDGNCQNLFTPAAGFLRSGKALSRLRRCAGMPEIDTAIDRNIITIVRSWASHLWLLKGRLRVAYLGKGLLLFEFESSSETKRVLAREKRILKENVLQLTRWNPEVGCSRQGVDFKEAWVVSVSKICLAGSRLGEEGRQERVGADTTVVVAFFALGSVDRTEKGRGKDWVMRTRPSKGGLGFEGLVKASTLPAVDFEAMAQEKTLIEANGGRKSISNIFEEDPMIAVAPLLSQIELSPLEGGLVAVEDESSLDPLSIVLADGREWEKAEGGKRFWTKEEGGKLPLQWWM</sequence>
<proteinExistence type="predicted"/>
<organism evidence="3 4">
    <name type="scientific">Vitis vinifera</name>
    <name type="common">Grape</name>
    <dbReference type="NCBI Taxonomy" id="29760"/>
    <lineage>
        <taxon>Eukaryota</taxon>
        <taxon>Viridiplantae</taxon>
        <taxon>Streptophyta</taxon>
        <taxon>Embryophyta</taxon>
        <taxon>Tracheophyta</taxon>
        <taxon>Spermatophyta</taxon>
        <taxon>Magnoliopsida</taxon>
        <taxon>eudicotyledons</taxon>
        <taxon>Gunneridae</taxon>
        <taxon>Pentapetalae</taxon>
        <taxon>rosids</taxon>
        <taxon>Vitales</taxon>
        <taxon>Vitaceae</taxon>
        <taxon>Viteae</taxon>
        <taxon>Vitis</taxon>
    </lineage>
</organism>
<evidence type="ECO:0000313" key="3">
    <source>
        <dbReference type="EMBL" id="RVW80210.1"/>
    </source>
</evidence>
<evidence type="ECO:0000313" key="4">
    <source>
        <dbReference type="Proteomes" id="UP000288805"/>
    </source>
</evidence>
<reference evidence="3 4" key="1">
    <citation type="journal article" date="2018" name="PLoS Genet.">
        <title>Population sequencing reveals clonal diversity and ancestral inbreeding in the grapevine cultivar Chardonnay.</title>
        <authorList>
            <person name="Roach M.J."/>
            <person name="Johnson D.L."/>
            <person name="Bohlmann J."/>
            <person name="van Vuuren H.J."/>
            <person name="Jones S.J."/>
            <person name="Pretorius I.S."/>
            <person name="Schmidt S.A."/>
            <person name="Borneman A.R."/>
        </authorList>
    </citation>
    <scope>NUCLEOTIDE SEQUENCE [LARGE SCALE GENOMIC DNA]</scope>
    <source>
        <strain evidence="4">cv. Chardonnay</strain>
        <tissue evidence="3">Leaf</tissue>
    </source>
</reference>
<name>A0A438H6M6_VITVI</name>
<dbReference type="Proteomes" id="UP000288805">
    <property type="component" value="Unassembled WGS sequence"/>
</dbReference>
<feature type="domain" description="DUF4283" evidence="2">
    <location>
        <begin position="288"/>
        <end position="350"/>
    </location>
</feature>
<evidence type="ECO:0000259" key="2">
    <source>
        <dbReference type="Pfam" id="PF14111"/>
    </source>
</evidence>
<dbReference type="AlphaFoldDB" id="A0A438H6M6"/>
<feature type="region of interest" description="Disordered" evidence="1">
    <location>
        <begin position="109"/>
        <end position="129"/>
    </location>
</feature>
<comment type="caution">
    <text evidence="3">The sequence shown here is derived from an EMBL/GenBank/DDBJ whole genome shotgun (WGS) entry which is preliminary data.</text>
</comment>
<dbReference type="Pfam" id="PF14111">
    <property type="entry name" value="DUF4283"/>
    <property type="match status" value="1"/>
</dbReference>
<protein>
    <recommendedName>
        <fullName evidence="2">DUF4283 domain-containing protein</fullName>
    </recommendedName>
</protein>
<dbReference type="InterPro" id="IPR025558">
    <property type="entry name" value="DUF4283"/>
</dbReference>
<evidence type="ECO:0000256" key="1">
    <source>
        <dbReference type="SAM" id="MobiDB-lite"/>
    </source>
</evidence>
<accession>A0A438H6M6</accession>